<evidence type="ECO:0000313" key="2">
    <source>
        <dbReference type="EMBL" id="MBV7260079.1"/>
    </source>
</evidence>
<keyword evidence="1" id="KW-0812">Transmembrane</keyword>
<dbReference type="Proteomes" id="UP001138681">
    <property type="component" value="Unassembled WGS sequence"/>
</dbReference>
<organism evidence="2 3">
    <name type="scientific">Erythrobacter crassostreae</name>
    <dbReference type="NCBI Taxonomy" id="2828328"/>
    <lineage>
        <taxon>Bacteria</taxon>
        <taxon>Pseudomonadati</taxon>
        <taxon>Pseudomonadota</taxon>
        <taxon>Alphaproteobacteria</taxon>
        <taxon>Sphingomonadales</taxon>
        <taxon>Erythrobacteraceae</taxon>
        <taxon>Erythrobacter/Porphyrobacter group</taxon>
        <taxon>Erythrobacter</taxon>
    </lineage>
</organism>
<name>A0A9X1JN40_9SPHN</name>
<protein>
    <recommendedName>
        <fullName evidence="4">PH domain-containing protein</fullName>
    </recommendedName>
</protein>
<reference evidence="2" key="1">
    <citation type="submission" date="2021-04" db="EMBL/GenBank/DDBJ databases">
        <authorList>
            <person name="Pira H."/>
            <person name="Risdian C."/>
            <person name="Wink J."/>
        </authorList>
    </citation>
    <scope>NUCLEOTIDE SEQUENCE</scope>
    <source>
        <strain evidence="2">WH158</strain>
    </source>
</reference>
<keyword evidence="3" id="KW-1185">Reference proteome</keyword>
<dbReference type="RefSeq" id="WP_218405464.1">
    <property type="nucleotide sequence ID" value="NZ_JAGSPC010000002.1"/>
</dbReference>
<evidence type="ECO:0008006" key="4">
    <source>
        <dbReference type="Google" id="ProtNLM"/>
    </source>
</evidence>
<dbReference type="NCBIfam" id="NF041635">
    <property type="entry name" value="STM3941_fam"/>
    <property type="match status" value="1"/>
</dbReference>
<dbReference type="EMBL" id="JAGSPC010000002">
    <property type="protein sequence ID" value="MBV7260079.1"/>
    <property type="molecule type" value="Genomic_DNA"/>
</dbReference>
<dbReference type="AlphaFoldDB" id="A0A9X1JN40"/>
<evidence type="ECO:0000256" key="1">
    <source>
        <dbReference type="SAM" id="Phobius"/>
    </source>
</evidence>
<comment type="caution">
    <text evidence="2">The sequence shown here is derived from an EMBL/GenBank/DDBJ whole genome shotgun (WGS) entry which is preliminary data.</text>
</comment>
<dbReference type="InterPro" id="IPR048136">
    <property type="entry name" value="STM3941-like"/>
</dbReference>
<accession>A0A9X1JN40</accession>
<evidence type="ECO:0000313" key="3">
    <source>
        <dbReference type="Proteomes" id="UP001138681"/>
    </source>
</evidence>
<proteinExistence type="predicted"/>
<keyword evidence="1" id="KW-0472">Membrane</keyword>
<sequence length="165" mass="18438">MRSFALAALSAGFVAIGLLLIGVFGDFASESRRFPEWVAPVAGWLSIVFFGPLTFVHLWAGLNPRLAVRITDQGMFLRNFSAETIPWADAQELRSLNIMGTSMLQFEVTDERMEHFGWFRRKSAEINRSTSGLAHSIVVNNTNRSHAELLEAVLSLAPPQLTRYL</sequence>
<keyword evidence="1" id="KW-1133">Transmembrane helix</keyword>
<feature type="transmembrane region" description="Helical" evidence="1">
    <location>
        <begin position="41"/>
        <end position="60"/>
    </location>
</feature>
<gene>
    <name evidence="2" type="ORF">KCG46_10915</name>
</gene>